<organism evidence="3 4">
    <name type="scientific">Choanephora cucurbitarum</name>
    <dbReference type="NCBI Taxonomy" id="101091"/>
    <lineage>
        <taxon>Eukaryota</taxon>
        <taxon>Fungi</taxon>
        <taxon>Fungi incertae sedis</taxon>
        <taxon>Mucoromycota</taxon>
        <taxon>Mucoromycotina</taxon>
        <taxon>Mucoromycetes</taxon>
        <taxon>Mucorales</taxon>
        <taxon>Mucorineae</taxon>
        <taxon>Choanephoraceae</taxon>
        <taxon>Choanephoroideae</taxon>
        <taxon>Choanephora</taxon>
    </lineage>
</organism>
<dbReference type="Pfam" id="PF00735">
    <property type="entry name" value="Septin"/>
    <property type="match status" value="1"/>
</dbReference>
<dbReference type="EMBL" id="LUGH01000783">
    <property type="protein sequence ID" value="OBZ82805.1"/>
    <property type="molecule type" value="Genomic_DNA"/>
</dbReference>
<name>A0A1C7N0Z0_9FUNG</name>
<dbReference type="InParanoid" id="A0A1C7N0Z0"/>
<proteinExistence type="inferred from homology"/>
<sequence length="352" mass="40757">MLYSSDISGAKRTRPKKDAIIYLNVMVVGASGSGKTAFVRTFCETLKDEVIKGSFQESKPMILKGPIESTESLYTVSMEIQKEDERIALTLIDTPGFTSGFTIDHHLSYIAKYIDYQFARTLAEETKIKRDKKIQDPHVHSCLYFIETHQPRAISETDKYILKFLSTRVNVIPVIGKSDTLTTAQLKVLQTAFRNEIMEVFQIPIYGHIDVEGESDNSYQEKSQIEKSMELLQIWIDEDHDEDAQAMMDYIQQIPFRLISYEEDAYSGRPIDVATGKEQTDKGTLGRRFPWAMVECENTKHCDFVCLKQMLLSTHRDMLRIETFERFYEQYRSEKLMNRRLKRQPTDTVGFV</sequence>
<dbReference type="OrthoDB" id="416553at2759"/>
<evidence type="ECO:0000313" key="4">
    <source>
        <dbReference type="Proteomes" id="UP000093000"/>
    </source>
</evidence>
<dbReference type="Gene3D" id="3.40.50.300">
    <property type="entry name" value="P-loop containing nucleotide triphosphate hydrolases"/>
    <property type="match status" value="1"/>
</dbReference>
<keyword evidence="1" id="KW-0547">Nucleotide-binding</keyword>
<comment type="similarity">
    <text evidence="1">Belongs to the TRAFAC class TrmE-Era-EngA-EngB-Septin-like GTPase superfamily. Septin GTPase family.</text>
</comment>
<evidence type="ECO:0000256" key="1">
    <source>
        <dbReference type="RuleBase" id="RU004560"/>
    </source>
</evidence>
<comment type="caution">
    <text evidence="3">The sequence shown here is derived from an EMBL/GenBank/DDBJ whole genome shotgun (WGS) entry which is preliminary data.</text>
</comment>
<dbReference type="InterPro" id="IPR030379">
    <property type="entry name" value="G_SEPTIN_dom"/>
</dbReference>
<feature type="domain" description="Septin-type G" evidence="2">
    <location>
        <begin position="19"/>
        <end position="338"/>
    </location>
</feature>
<dbReference type="SUPFAM" id="SSF52540">
    <property type="entry name" value="P-loop containing nucleoside triphosphate hydrolases"/>
    <property type="match status" value="1"/>
</dbReference>
<dbReference type="GO" id="GO:0005525">
    <property type="term" value="F:GTP binding"/>
    <property type="evidence" value="ECO:0007669"/>
    <property type="project" value="UniProtKB-KW"/>
</dbReference>
<accession>A0A1C7N0Z0</accession>
<dbReference type="InterPro" id="IPR027417">
    <property type="entry name" value="P-loop_NTPase"/>
</dbReference>
<protein>
    <submittedName>
        <fullName evidence="3">Septin spn3</fullName>
    </submittedName>
</protein>
<keyword evidence="1" id="KW-0342">GTP-binding</keyword>
<dbReference type="PROSITE" id="PS51719">
    <property type="entry name" value="G_SEPTIN"/>
    <property type="match status" value="1"/>
</dbReference>
<evidence type="ECO:0000313" key="3">
    <source>
        <dbReference type="EMBL" id="OBZ82805.1"/>
    </source>
</evidence>
<dbReference type="PANTHER" id="PTHR18884">
    <property type="entry name" value="SEPTIN"/>
    <property type="match status" value="1"/>
</dbReference>
<reference evidence="3 4" key="1">
    <citation type="submission" date="2016-03" db="EMBL/GenBank/DDBJ databases">
        <title>Choanephora cucurbitarum.</title>
        <authorList>
            <person name="Min B."/>
            <person name="Park H."/>
            <person name="Park J.-H."/>
            <person name="Shin H.-D."/>
            <person name="Choi I.-G."/>
        </authorList>
    </citation>
    <scope>NUCLEOTIDE SEQUENCE [LARGE SCALE GENOMIC DNA]</scope>
    <source>
        <strain evidence="3 4">KUS-F28377</strain>
    </source>
</reference>
<dbReference type="AlphaFoldDB" id="A0A1C7N0Z0"/>
<evidence type="ECO:0000259" key="2">
    <source>
        <dbReference type="PROSITE" id="PS51719"/>
    </source>
</evidence>
<gene>
    <name evidence="3" type="primary">spn3_1</name>
    <name evidence="3" type="ORF">A0J61_09144</name>
</gene>
<dbReference type="STRING" id="101091.A0A1C7N0Z0"/>
<dbReference type="Proteomes" id="UP000093000">
    <property type="component" value="Unassembled WGS sequence"/>
</dbReference>
<keyword evidence="4" id="KW-1185">Reference proteome</keyword>